<dbReference type="OrthoDB" id="3295034at2"/>
<evidence type="ECO:0000313" key="4">
    <source>
        <dbReference type="Proteomes" id="UP000317043"/>
    </source>
</evidence>
<organism evidence="3 4">
    <name type="scientific">Stackebrandtia endophytica</name>
    <dbReference type="NCBI Taxonomy" id="1496996"/>
    <lineage>
        <taxon>Bacteria</taxon>
        <taxon>Bacillati</taxon>
        <taxon>Actinomycetota</taxon>
        <taxon>Actinomycetes</taxon>
        <taxon>Glycomycetales</taxon>
        <taxon>Glycomycetaceae</taxon>
        <taxon>Stackebrandtia</taxon>
    </lineage>
</organism>
<proteinExistence type="inferred from homology"/>
<keyword evidence="2" id="KW-1277">Toxin-antitoxin system</keyword>
<dbReference type="Gene3D" id="2.30.30.110">
    <property type="match status" value="1"/>
</dbReference>
<accession>A0A543AYS3</accession>
<dbReference type="InParanoid" id="A0A543AYS3"/>
<keyword evidence="4" id="KW-1185">Reference proteome</keyword>
<dbReference type="RefSeq" id="WP_142041048.1">
    <property type="nucleotide sequence ID" value="NZ_JBHTGS010000001.1"/>
</dbReference>
<protein>
    <submittedName>
        <fullName evidence="3">PemK-like, MazF-like toxin of type II toxin-antitoxin system</fullName>
    </submittedName>
</protein>
<dbReference type="EMBL" id="VFOW01000001">
    <property type="protein sequence ID" value="TQL77726.1"/>
    <property type="molecule type" value="Genomic_DNA"/>
</dbReference>
<sequence>MVLFIWLAAVVIVGALAFGLIKLLTAGRGGHTVPAPPGGPQPSEIWWAEVPFADGSGAKHRPCLVLWFDGTGRYTVLAITSQDQSGRSDAVAIPTRHWDRKAKRDSFLKLQPRLRIHRGGFDRVAGRVDAGTWQLVRRRHRF</sequence>
<name>A0A543AYS3_9ACTN</name>
<comment type="caution">
    <text evidence="3">The sequence shown here is derived from an EMBL/GenBank/DDBJ whole genome shotgun (WGS) entry which is preliminary data.</text>
</comment>
<dbReference type="InterPro" id="IPR011067">
    <property type="entry name" value="Plasmid_toxin/cell-grow_inhib"/>
</dbReference>
<dbReference type="AlphaFoldDB" id="A0A543AYS3"/>
<reference evidence="3 4" key="1">
    <citation type="submission" date="2019-06" db="EMBL/GenBank/DDBJ databases">
        <title>Sequencing the genomes of 1000 actinobacteria strains.</title>
        <authorList>
            <person name="Klenk H.-P."/>
        </authorList>
    </citation>
    <scope>NUCLEOTIDE SEQUENCE [LARGE SCALE GENOMIC DNA]</scope>
    <source>
        <strain evidence="3 4">DSM 45928</strain>
    </source>
</reference>
<evidence type="ECO:0000256" key="1">
    <source>
        <dbReference type="ARBA" id="ARBA00007521"/>
    </source>
</evidence>
<dbReference type="Proteomes" id="UP000317043">
    <property type="component" value="Unassembled WGS sequence"/>
</dbReference>
<comment type="similarity">
    <text evidence="1">Belongs to the PemK/MazF family.</text>
</comment>
<dbReference type="InterPro" id="IPR003477">
    <property type="entry name" value="PemK-like"/>
</dbReference>
<evidence type="ECO:0000256" key="2">
    <source>
        <dbReference type="ARBA" id="ARBA00022649"/>
    </source>
</evidence>
<dbReference type="Pfam" id="PF02452">
    <property type="entry name" value="PemK_toxin"/>
    <property type="match status" value="1"/>
</dbReference>
<dbReference type="GO" id="GO:0003677">
    <property type="term" value="F:DNA binding"/>
    <property type="evidence" value="ECO:0007669"/>
    <property type="project" value="InterPro"/>
</dbReference>
<gene>
    <name evidence="3" type="ORF">FB566_3290</name>
</gene>
<evidence type="ECO:0000313" key="3">
    <source>
        <dbReference type="EMBL" id="TQL77726.1"/>
    </source>
</evidence>
<dbReference type="SUPFAM" id="SSF50118">
    <property type="entry name" value="Cell growth inhibitor/plasmid maintenance toxic component"/>
    <property type="match status" value="1"/>
</dbReference>